<comment type="function">
    <text evidence="1 7">Peptide chain release factor 1 directs the termination of translation in response to the peptide chain termination codons UAG and UAA.</text>
</comment>
<dbReference type="Pfam" id="PF03462">
    <property type="entry name" value="PCRF"/>
    <property type="match status" value="1"/>
</dbReference>
<dbReference type="SMART" id="SM00937">
    <property type="entry name" value="PCRF"/>
    <property type="match status" value="1"/>
</dbReference>
<comment type="caution">
    <text evidence="11">The sequence shown here is derived from an EMBL/GenBank/DDBJ whole genome shotgun (WGS) entry which is preliminary data.</text>
</comment>
<feature type="compositionally biased region" description="Basic and acidic residues" evidence="9">
    <location>
        <begin position="1"/>
        <end position="14"/>
    </location>
</feature>
<organism evidence="11 12">
    <name type="scientific">Corynebacterium urealyticum</name>
    <dbReference type="NCBI Taxonomy" id="43771"/>
    <lineage>
        <taxon>Bacteria</taxon>
        <taxon>Bacillati</taxon>
        <taxon>Actinomycetota</taxon>
        <taxon>Actinomycetes</taxon>
        <taxon>Mycobacteriales</taxon>
        <taxon>Corynebacteriaceae</taxon>
        <taxon>Corynebacterium</taxon>
    </lineage>
</organism>
<evidence type="ECO:0000256" key="7">
    <source>
        <dbReference type="HAMAP-Rule" id="MF_00093"/>
    </source>
</evidence>
<dbReference type="EMBL" id="QFNY01000067">
    <property type="protein sequence ID" value="PZP01518.1"/>
    <property type="molecule type" value="Genomic_DNA"/>
</dbReference>
<gene>
    <name evidence="7 11" type="primary">prfA</name>
    <name evidence="11" type="ORF">DI609_03945</name>
</gene>
<dbReference type="InterPro" id="IPR050057">
    <property type="entry name" value="Prokaryotic/Mito_RF"/>
</dbReference>
<dbReference type="NCBIfam" id="NF001859">
    <property type="entry name" value="PRK00591.1"/>
    <property type="match status" value="1"/>
</dbReference>
<keyword evidence="3 7" id="KW-0488">Methylation</keyword>
<evidence type="ECO:0000256" key="1">
    <source>
        <dbReference type="ARBA" id="ARBA00002986"/>
    </source>
</evidence>
<keyword evidence="8" id="KW-0175">Coiled coil</keyword>
<proteinExistence type="inferred from homology"/>
<dbReference type="PANTHER" id="PTHR43804">
    <property type="entry name" value="LD18447P"/>
    <property type="match status" value="1"/>
</dbReference>
<reference evidence="11 12" key="1">
    <citation type="submission" date="2017-11" db="EMBL/GenBank/DDBJ databases">
        <title>Infants hospitalized years apart are colonized by the same room-sourced microbial strains.</title>
        <authorList>
            <person name="Brooks B."/>
            <person name="Olm M.R."/>
            <person name="Firek B.A."/>
            <person name="Baker R."/>
            <person name="Thomas B.C."/>
            <person name="Morowitz M.J."/>
            <person name="Banfield J.F."/>
        </authorList>
    </citation>
    <scope>NUCLEOTIDE SEQUENCE [LARGE SCALE GENOMIC DNA]</scope>
    <source>
        <strain evidence="11">S2_012_000_R3_87</strain>
    </source>
</reference>
<dbReference type="NCBIfam" id="TIGR00019">
    <property type="entry name" value="prfA"/>
    <property type="match status" value="1"/>
</dbReference>
<feature type="coiled-coil region" evidence="8">
    <location>
        <begin position="64"/>
        <end position="111"/>
    </location>
</feature>
<dbReference type="Pfam" id="PF00472">
    <property type="entry name" value="RF-1"/>
    <property type="match status" value="1"/>
</dbReference>
<feature type="coiled-coil region" evidence="8">
    <location>
        <begin position="278"/>
        <end position="315"/>
    </location>
</feature>
<evidence type="ECO:0000256" key="8">
    <source>
        <dbReference type="SAM" id="Coils"/>
    </source>
</evidence>
<dbReference type="InterPro" id="IPR004373">
    <property type="entry name" value="RF-1"/>
</dbReference>
<dbReference type="GO" id="GO:0005737">
    <property type="term" value="C:cytoplasm"/>
    <property type="evidence" value="ECO:0007669"/>
    <property type="project" value="UniProtKB-SubCell"/>
</dbReference>
<evidence type="ECO:0000256" key="3">
    <source>
        <dbReference type="ARBA" id="ARBA00022481"/>
    </source>
</evidence>
<dbReference type="InterPro" id="IPR005139">
    <property type="entry name" value="PCRF"/>
</dbReference>
<name>A0A2W5B7W0_9CORY</name>
<feature type="modified residue" description="N5-methylglutamine" evidence="7">
    <location>
        <position position="249"/>
    </location>
</feature>
<comment type="subcellular location">
    <subcellularLocation>
        <location evidence="7">Cytoplasm</location>
    </subcellularLocation>
</comment>
<evidence type="ECO:0000259" key="10">
    <source>
        <dbReference type="PROSITE" id="PS00745"/>
    </source>
</evidence>
<keyword evidence="5 7" id="KW-0648">Protein biosynthesis</keyword>
<comment type="PTM">
    <text evidence="7">Methylated by PrmC. Methylation increases the termination efficiency of RF1.</text>
</comment>
<dbReference type="SUPFAM" id="SSF75620">
    <property type="entry name" value="Release factor"/>
    <property type="match status" value="1"/>
</dbReference>
<evidence type="ECO:0000256" key="6">
    <source>
        <dbReference type="ARBA" id="ARBA00050039"/>
    </source>
</evidence>
<evidence type="ECO:0000313" key="12">
    <source>
        <dbReference type="Proteomes" id="UP000249451"/>
    </source>
</evidence>
<evidence type="ECO:0000256" key="2">
    <source>
        <dbReference type="ARBA" id="ARBA00010835"/>
    </source>
</evidence>
<dbReference type="PROSITE" id="PS00745">
    <property type="entry name" value="RF_PROK_I"/>
    <property type="match status" value="1"/>
</dbReference>
<dbReference type="GO" id="GO:0016149">
    <property type="term" value="F:translation release factor activity, codon specific"/>
    <property type="evidence" value="ECO:0007669"/>
    <property type="project" value="UniProtKB-UniRule"/>
</dbReference>
<dbReference type="InterPro" id="IPR000352">
    <property type="entry name" value="Pep_chain_release_fac_I"/>
</dbReference>
<dbReference type="Gene3D" id="3.30.70.1660">
    <property type="match status" value="1"/>
</dbReference>
<evidence type="ECO:0000256" key="9">
    <source>
        <dbReference type="SAM" id="MobiDB-lite"/>
    </source>
</evidence>
<feature type="region of interest" description="Disordered" evidence="9">
    <location>
        <begin position="1"/>
        <end position="24"/>
    </location>
</feature>
<evidence type="ECO:0000256" key="5">
    <source>
        <dbReference type="ARBA" id="ARBA00022917"/>
    </source>
</evidence>
<dbReference type="Gene3D" id="3.30.160.20">
    <property type="match status" value="1"/>
</dbReference>
<dbReference type="PANTHER" id="PTHR43804:SF7">
    <property type="entry name" value="LD18447P"/>
    <property type="match status" value="1"/>
</dbReference>
<dbReference type="FunFam" id="3.30.160.20:FF:000004">
    <property type="entry name" value="Peptide chain release factor 1"/>
    <property type="match status" value="1"/>
</dbReference>
<dbReference type="AlphaFoldDB" id="A0A2W5B7W0"/>
<feature type="domain" description="Prokaryotic-type class I peptide chain release factors" evidence="10">
    <location>
        <begin position="242"/>
        <end position="258"/>
    </location>
</feature>
<comment type="similarity">
    <text evidence="2 7">Belongs to the prokaryotic/mitochondrial release factor family.</text>
</comment>
<accession>A0A2W5B7W0</accession>
<evidence type="ECO:0000256" key="4">
    <source>
        <dbReference type="ARBA" id="ARBA00022490"/>
    </source>
</evidence>
<dbReference type="InterPro" id="IPR045853">
    <property type="entry name" value="Pep_chain_release_fac_I_sf"/>
</dbReference>
<dbReference type="HAMAP" id="MF_00093">
    <property type="entry name" value="Rel_fac_1"/>
    <property type="match status" value="1"/>
</dbReference>
<dbReference type="Gene3D" id="6.10.140.1950">
    <property type="match status" value="1"/>
</dbReference>
<sequence length="371" mass="41219">MSKAGKDSSKDSALDHTPSVMDDILSEYQGLEAQLADPELHNDPKAARRVGKRFQELQPVIQTYERLNTARKDHEAAAEMASEDAEFAEEATRLEAEIEELQEKLTDLLAPRDPKNGDDIIMEIKSGAGGEEAALFAGELARMYQRYAERHGFATEILGLNETDLGGVKDMTMSIRSKQPSRDGAWADFKFEGGVHRVQRVPVTESQGRIQTSAAGVLVYPEPDEVEDVEIDEKDIRVDVYRSSGKGGQGVNTTDSAVRITHLPTGVVVTCQKERSQIQNRARAMQVLAARLQQMKEEEAEAEAAEGRAAQIRTMDRSERIRTYNFPESRVSDHRIGYKANNLDSVLDGDLESLFAALKEAERIERLEAEA</sequence>
<dbReference type="Proteomes" id="UP000249451">
    <property type="component" value="Unassembled WGS sequence"/>
</dbReference>
<protein>
    <recommendedName>
        <fullName evidence="6 7">Peptide chain release factor 1</fullName>
        <shortName evidence="7">RF-1</shortName>
    </recommendedName>
</protein>
<keyword evidence="4 7" id="KW-0963">Cytoplasm</keyword>
<evidence type="ECO:0000313" key="11">
    <source>
        <dbReference type="EMBL" id="PZP01518.1"/>
    </source>
</evidence>